<name>A0A1R3HH97_COCAP</name>
<keyword evidence="2" id="KW-0812">Transmembrane</keyword>
<reference evidence="3 4" key="1">
    <citation type="submission" date="2013-09" db="EMBL/GenBank/DDBJ databases">
        <title>Corchorus capsularis genome sequencing.</title>
        <authorList>
            <person name="Alam M."/>
            <person name="Haque M.S."/>
            <person name="Islam M.S."/>
            <person name="Emdad E.M."/>
            <person name="Islam M.M."/>
            <person name="Ahmed B."/>
            <person name="Halim A."/>
            <person name="Hossen Q.M.M."/>
            <person name="Hossain M.Z."/>
            <person name="Ahmed R."/>
            <person name="Khan M.M."/>
            <person name="Islam R."/>
            <person name="Rashid M.M."/>
            <person name="Khan S.A."/>
            <person name="Rahman M.S."/>
            <person name="Alam M."/>
        </authorList>
    </citation>
    <scope>NUCLEOTIDE SEQUENCE [LARGE SCALE GENOMIC DNA]</scope>
    <source>
        <strain evidence="4">cv. CVL-1</strain>
        <tissue evidence="3">Whole seedling</tissue>
    </source>
</reference>
<evidence type="ECO:0000256" key="1">
    <source>
        <dbReference type="SAM" id="MobiDB-lite"/>
    </source>
</evidence>
<dbReference type="OrthoDB" id="1731818at2759"/>
<proteinExistence type="predicted"/>
<evidence type="ECO:0000256" key="2">
    <source>
        <dbReference type="SAM" id="Phobius"/>
    </source>
</evidence>
<feature type="transmembrane region" description="Helical" evidence="2">
    <location>
        <begin position="23"/>
        <end position="40"/>
    </location>
</feature>
<organism evidence="3 4">
    <name type="scientific">Corchorus capsularis</name>
    <name type="common">Jute</name>
    <dbReference type="NCBI Taxonomy" id="210143"/>
    <lineage>
        <taxon>Eukaryota</taxon>
        <taxon>Viridiplantae</taxon>
        <taxon>Streptophyta</taxon>
        <taxon>Embryophyta</taxon>
        <taxon>Tracheophyta</taxon>
        <taxon>Spermatophyta</taxon>
        <taxon>Magnoliopsida</taxon>
        <taxon>eudicotyledons</taxon>
        <taxon>Gunneridae</taxon>
        <taxon>Pentapetalae</taxon>
        <taxon>rosids</taxon>
        <taxon>malvids</taxon>
        <taxon>Malvales</taxon>
        <taxon>Malvaceae</taxon>
        <taxon>Grewioideae</taxon>
        <taxon>Apeibeae</taxon>
        <taxon>Corchorus</taxon>
    </lineage>
</organism>
<keyword evidence="2" id="KW-1133">Transmembrane helix</keyword>
<dbReference type="Gramene" id="OMO69648">
    <property type="protein sequence ID" value="OMO69648"/>
    <property type="gene ID" value="CCACVL1_19366"/>
</dbReference>
<evidence type="ECO:0000313" key="4">
    <source>
        <dbReference type="Proteomes" id="UP000188268"/>
    </source>
</evidence>
<dbReference type="STRING" id="210143.A0A1R3HH97"/>
<keyword evidence="4" id="KW-1185">Reference proteome</keyword>
<feature type="region of interest" description="Disordered" evidence="1">
    <location>
        <begin position="47"/>
        <end position="87"/>
    </location>
</feature>
<accession>A0A1R3HH97</accession>
<protein>
    <submittedName>
        <fullName evidence="3">Peroxisomal membrane ABC transporter family, PMP family</fullName>
    </submittedName>
</protein>
<dbReference type="EMBL" id="AWWV01011984">
    <property type="protein sequence ID" value="OMO69648.1"/>
    <property type="molecule type" value="Genomic_DNA"/>
</dbReference>
<comment type="caution">
    <text evidence="3">The sequence shown here is derived from an EMBL/GenBank/DDBJ whole genome shotgun (WGS) entry which is preliminary data.</text>
</comment>
<dbReference type="Proteomes" id="UP000188268">
    <property type="component" value="Unassembled WGS sequence"/>
</dbReference>
<feature type="compositionally biased region" description="Basic and acidic residues" evidence="1">
    <location>
        <begin position="47"/>
        <end position="69"/>
    </location>
</feature>
<gene>
    <name evidence="3" type="ORF">CCACVL1_19366</name>
</gene>
<sequence>MPSLQLLQLTEHGRSLLASRRKALLLASGIVVAGGAIAYVQSRFNSKRSDSCGHYNDVQDDRENSDETVKNNNNAKGIGQNSCNSSI</sequence>
<keyword evidence="2" id="KW-0472">Membrane</keyword>
<feature type="compositionally biased region" description="Polar residues" evidence="1">
    <location>
        <begin position="70"/>
        <end position="87"/>
    </location>
</feature>
<dbReference type="AlphaFoldDB" id="A0A1R3HH97"/>
<evidence type="ECO:0000313" key="3">
    <source>
        <dbReference type="EMBL" id="OMO69648.1"/>
    </source>
</evidence>